<dbReference type="Gene3D" id="3.40.630.110">
    <property type="entry name" value="GNAT acetyltransferase-like"/>
    <property type="match status" value="1"/>
</dbReference>
<keyword evidence="2" id="KW-0808">Transferase</keyword>
<evidence type="ECO:0000259" key="1">
    <source>
        <dbReference type="PROSITE" id="PS51186"/>
    </source>
</evidence>
<dbReference type="AlphaFoldDB" id="A0A7G9GEH2"/>
<dbReference type="PROSITE" id="PS51186">
    <property type="entry name" value="GNAT"/>
    <property type="match status" value="1"/>
</dbReference>
<dbReference type="GO" id="GO:0016747">
    <property type="term" value="F:acyltransferase activity, transferring groups other than amino-acyl groups"/>
    <property type="evidence" value="ECO:0007669"/>
    <property type="project" value="InterPro"/>
</dbReference>
<keyword evidence="3" id="KW-1185">Reference proteome</keyword>
<dbReference type="Gene3D" id="3.40.630.30">
    <property type="match status" value="1"/>
</dbReference>
<dbReference type="RefSeq" id="WP_118642508.1">
    <property type="nucleotide sequence ID" value="NZ_CP060635.1"/>
</dbReference>
<evidence type="ECO:0000313" key="3">
    <source>
        <dbReference type="Proteomes" id="UP000515860"/>
    </source>
</evidence>
<dbReference type="InterPro" id="IPR042573">
    <property type="entry name" value="GNAT_acetyltra_N"/>
</dbReference>
<dbReference type="InterPro" id="IPR000182">
    <property type="entry name" value="GNAT_dom"/>
</dbReference>
<dbReference type="PANTHER" id="PTHR31143:SF2">
    <property type="entry name" value="FR47-LIKE DOMAIN-CONTAINING PROTEIN-RELATED"/>
    <property type="match status" value="1"/>
</dbReference>
<sequence>MNKVENKSGLKEAAILFEGWQEGIIWSCLQGIMGEICVEEGENPESAAAHLGDFCFLAGEPDRELVEDIYRKWGQKFLIAVPQNEGWGRLIEEVCGNGAEQITRHAIKKEPDVFDLEKLRNAAASLPEGFTLQIIDKEIYSLCQREEWSRDLVSQYPDYESYSRLGTGVAVMAGRELAAGASSYATFQDGIEVEVDTKRKYRRQGLAYACSAKLILECLEKNIYPCWDAHNRSSAALAEKLGYHYDREYSAYILRA</sequence>
<feature type="domain" description="N-acetyltransferase" evidence="1">
    <location>
        <begin position="127"/>
        <end position="256"/>
    </location>
</feature>
<dbReference type="KEGG" id="whj:H9Q79_02615"/>
<dbReference type="InterPro" id="IPR027365">
    <property type="entry name" value="GNAT_acetyltra_YdfB-like"/>
</dbReference>
<accession>A0A7G9GEH2</accession>
<reference evidence="2 3" key="1">
    <citation type="submission" date="2020-08" db="EMBL/GenBank/DDBJ databases">
        <authorList>
            <person name="Liu C."/>
            <person name="Sun Q."/>
        </authorList>
    </citation>
    <scope>NUCLEOTIDE SEQUENCE [LARGE SCALE GENOMIC DNA]</scope>
    <source>
        <strain evidence="2 3">NSJ-29</strain>
    </source>
</reference>
<dbReference type="Proteomes" id="UP000515860">
    <property type="component" value="Chromosome"/>
</dbReference>
<proteinExistence type="predicted"/>
<protein>
    <submittedName>
        <fullName evidence="2">GNAT family N-acetyltransferase</fullName>
    </submittedName>
</protein>
<dbReference type="PANTHER" id="PTHR31143">
    <property type="match status" value="1"/>
</dbReference>
<organism evidence="2 3">
    <name type="scientific">Wansuia hejianensis</name>
    <dbReference type="NCBI Taxonomy" id="2763667"/>
    <lineage>
        <taxon>Bacteria</taxon>
        <taxon>Bacillati</taxon>
        <taxon>Bacillota</taxon>
        <taxon>Clostridia</taxon>
        <taxon>Lachnospirales</taxon>
        <taxon>Lachnospiraceae</taxon>
        <taxon>Wansuia</taxon>
    </lineage>
</organism>
<dbReference type="Pfam" id="PF12746">
    <property type="entry name" value="GNAT_acetyltran"/>
    <property type="match status" value="1"/>
</dbReference>
<dbReference type="SUPFAM" id="SSF55729">
    <property type="entry name" value="Acyl-CoA N-acyltransferases (Nat)"/>
    <property type="match status" value="1"/>
</dbReference>
<dbReference type="EMBL" id="CP060635">
    <property type="protein sequence ID" value="QNM09204.1"/>
    <property type="molecule type" value="Genomic_DNA"/>
</dbReference>
<gene>
    <name evidence="2" type="ORF">H9Q79_02615</name>
</gene>
<evidence type="ECO:0000313" key="2">
    <source>
        <dbReference type="EMBL" id="QNM09204.1"/>
    </source>
</evidence>
<dbReference type="InterPro" id="IPR016181">
    <property type="entry name" value="Acyl_CoA_acyltransferase"/>
</dbReference>
<name>A0A7G9GEH2_9FIRM</name>